<evidence type="ECO:0000313" key="13">
    <source>
        <dbReference type="EMBL" id="MDC0668334.1"/>
    </source>
</evidence>
<evidence type="ECO:0000256" key="7">
    <source>
        <dbReference type="ARBA" id="ARBA00023157"/>
    </source>
</evidence>
<gene>
    <name evidence="13" type="ORF">POL58_11315</name>
</gene>
<dbReference type="RefSeq" id="WP_271997357.1">
    <property type="nucleotide sequence ID" value="NZ_JAQNDN010000004.1"/>
</dbReference>
<dbReference type="InterPro" id="IPR009091">
    <property type="entry name" value="RCC1/BLIP-II"/>
</dbReference>
<evidence type="ECO:0000256" key="8">
    <source>
        <dbReference type="ARBA" id="ARBA00023170"/>
    </source>
</evidence>
<dbReference type="PANTHER" id="PTHR47460:SF1">
    <property type="entry name" value="SERINE_THREONINE-PROTEIN KINASE-LIKE PROTEIN ACR4"/>
    <property type="match status" value="1"/>
</dbReference>
<comment type="caution">
    <text evidence="13">The sequence shown here is derived from an EMBL/GenBank/DDBJ whole genome shotgun (WGS) entry which is preliminary data.</text>
</comment>
<evidence type="ECO:0000256" key="2">
    <source>
        <dbReference type="ARBA" id="ARBA00012513"/>
    </source>
</evidence>
<evidence type="ECO:0000256" key="1">
    <source>
        <dbReference type="ARBA" id="ARBA00004479"/>
    </source>
</evidence>
<dbReference type="EC" id="2.7.11.1" evidence="2"/>
<evidence type="ECO:0000256" key="4">
    <source>
        <dbReference type="ARBA" id="ARBA00022729"/>
    </source>
</evidence>
<evidence type="ECO:0000256" key="11">
    <source>
        <dbReference type="ARBA" id="ARBA00048679"/>
    </source>
</evidence>
<comment type="catalytic activity">
    <reaction evidence="11">
        <text>L-seryl-[protein] + ATP = O-phospho-L-seryl-[protein] + ADP + H(+)</text>
        <dbReference type="Rhea" id="RHEA:17989"/>
        <dbReference type="Rhea" id="RHEA-COMP:9863"/>
        <dbReference type="Rhea" id="RHEA-COMP:11604"/>
        <dbReference type="ChEBI" id="CHEBI:15378"/>
        <dbReference type="ChEBI" id="CHEBI:29999"/>
        <dbReference type="ChEBI" id="CHEBI:30616"/>
        <dbReference type="ChEBI" id="CHEBI:83421"/>
        <dbReference type="ChEBI" id="CHEBI:456216"/>
        <dbReference type="EC" id="2.7.11.1"/>
    </reaction>
</comment>
<keyword evidence="9" id="KW-0325">Glycoprotein</keyword>
<comment type="catalytic activity">
    <reaction evidence="10">
        <text>L-threonyl-[protein] + ATP = O-phospho-L-threonyl-[protein] + ADP + H(+)</text>
        <dbReference type="Rhea" id="RHEA:46608"/>
        <dbReference type="Rhea" id="RHEA-COMP:11060"/>
        <dbReference type="Rhea" id="RHEA-COMP:11605"/>
        <dbReference type="ChEBI" id="CHEBI:15378"/>
        <dbReference type="ChEBI" id="CHEBI:30013"/>
        <dbReference type="ChEBI" id="CHEBI:30616"/>
        <dbReference type="ChEBI" id="CHEBI:61977"/>
        <dbReference type="ChEBI" id="CHEBI:456216"/>
        <dbReference type="EC" id="2.7.11.1"/>
    </reaction>
</comment>
<keyword evidence="7" id="KW-1015">Disulfide bond</keyword>
<proteinExistence type="predicted"/>
<feature type="signal peptide" evidence="12">
    <location>
        <begin position="1"/>
        <end position="19"/>
    </location>
</feature>
<evidence type="ECO:0000256" key="5">
    <source>
        <dbReference type="ARBA" id="ARBA00022989"/>
    </source>
</evidence>
<dbReference type="PANTHER" id="PTHR47460">
    <property type="entry name" value="SERINE/THREONINE-PROTEIN KINASE-LIKE PROTEIN ACR4"/>
    <property type="match status" value="1"/>
</dbReference>
<dbReference type="Proteomes" id="UP001217838">
    <property type="component" value="Unassembled WGS sequence"/>
</dbReference>
<evidence type="ECO:0000256" key="10">
    <source>
        <dbReference type="ARBA" id="ARBA00047899"/>
    </source>
</evidence>
<evidence type="ECO:0000256" key="9">
    <source>
        <dbReference type="ARBA" id="ARBA00023180"/>
    </source>
</evidence>
<keyword evidence="4 12" id="KW-0732">Signal</keyword>
<name>A0ABT5B2K5_9BACT</name>
<feature type="chain" id="PRO_5045485899" description="non-specific serine/threonine protein kinase" evidence="12">
    <location>
        <begin position="20"/>
        <end position="317"/>
    </location>
</feature>
<evidence type="ECO:0000256" key="12">
    <source>
        <dbReference type="SAM" id="SignalP"/>
    </source>
</evidence>
<keyword evidence="5" id="KW-1133">Transmembrane helix</keyword>
<keyword evidence="8" id="KW-0675">Receptor</keyword>
<evidence type="ECO:0000256" key="6">
    <source>
        <dbReference type="ARBA" id="ARBA00023136"/>
    </source>
</evidence>
<organism evidence="13 14">
    <name type="scientific">Nannocystis radixulma</name>
    <dbReference type="NCBI Taxonomy" id="2995305"/>
    <lineage>
        <taxon>Bacteria</taxon>
        <taxon>Pseudomonadati</taxon>
        <taxon>Myxococcota</taxon>
        <taxon>Polyangia</taxon>
        <taxon>Nannocystales</taxon>
        <taxon>Nannocystaceae</taxon>
        <taxon>Nannocystis</taxon>
    </lineage>
</organism>
<keyword evidence="3" id="KW-0812">Transmembrane</keyword>
<evidence type="ECO:0000313" key="14">
    <source>
        <dbReference type="Proteomes" id="UP001217838"/>
    </source>
</evidence>
<dbReference type="Gene3D" id="2.130.10.30">
    <property type="entry name" value="Regulator of chromosome condensation 1/beta-lactamase-inhibitor protein II"/>
    <property type="match status" value="2"/>
</dbReference>
<dbReference type="Pfam" id="PF13540">
    <property type="entry name" value="RCC1_2"/>
    <property type="match status" value="3"/>
</dbReference>
<dbReference type="EMBL" id="JAQNDN010000004">
    <property type="protein sequence ID" value="MDC0668334.1"/>
    <property type="molecule type" value="Genomic_DNA"/>
</dbReference>
<dbReference type="SUPFAM" id="SSF50985">
    <property type="entry name" value="RCC1/BLIP-II"/>
    <property type="match status" value="1"/>
</dbReference>
<protein>
    <recommendedName>
        <fullName evidence="2">non-specific serine/threonine protein kinase</fullName>
        <ecNumber evidence="2">2.7.11.1</ecNumber>
    </recommendedName>
</protein>
<reference evidence="13 14" key="1">
    <citation type="submission" date="2022-11" db="EMBL/GenBank/DDBJ databases">
        <title>Minimal conservation of predation-associated metabolite biosynthetic gene clusters underscores biosynthetic potential of Myxococcota including descriptions for ten novel species: Archangium lansinium sp. nov., Myxococcus landrumus sp. nov., Nannocystis bai.</title>
        <authorList>
            <person name="Ahearne A."/>
            <person name="Stevens C."/>
            <person name="Dowd S."/>
        </authorList>
    </citation>
    <scope>NUCLEOTIDE SEQUENCE [LARGE SCALE GENOMIC DNA]</scope>
    <source>
        <strain evidence="13 14">NCELM</strain>
    </source>
</reference>
<comment type="subcellular location">
    <subcellularLocation>
        <location evidence="1">Membrane</location>
        <topology evidence="1">Single-pass type I membrane protein</topology>
    </subcellularLocation>
</comment>
<sequence>MLRFASSSALGLFVCVACADDTAIEGFEDVGIVDITVGAFHACVLNHDGRSWCWAAEPHLIAQTNERLNTIVAGEWHTCGLTPEQRVVCWGSGEDLVTDAPVEGRFVEVCGADGFACAREESGEVLCWGNGDSEYNGVPVTPRARPFAGPMKRLRCGSYGVCGVDEHDEDVCWFGPSGSDMTPPVPVVEFEWETHACGLTEVGEIVCWGDPEGSPELDAPPGVFRAIGVGFEFACALTPEGEIRCWGNAERASLEVAPPPGHFTRLAVGIYSACALREDGRVICWGHTGIDCVWGNKPIEGCRAIPDSIGEIYRPPT</sequence>
<evidence type="ECO:0000256" key="3">
    <source>
        <dbReference type="ARBA" id="ARBA00022692"/>
    </source>
</evidence>
<keyword evidence="6" id="KW-0472">Membrane</keyword>
<keyword evidence="14" id="KW-1185">Reference proteome</keyword>
<accession>A0ABT5B2K5</accession>